<comment type="caution">
    <text evidence="8">The sequence shown here is derived from an EMBL/GenBank/DDBJ whole genome shotgun (WGS) entry which is preliminary data.</text>
</comment>
<dbReference type="RefSeq" id="WP_248823878.1">
    <property type="nucleotide sequence ID" value="NZ_JALKFT010000005.1"/>
</dbReference>
<evidence type="ECO:0000256" key="2">
    <source>
        <dbReference type="ARBA" id="ARBA00022475"/>
    </source>
</evidence>
<feature type="transmembrane region" description="Helical" evidence="6">
    <location>
        <begin position="699"/>
        <end position="723"/>
    </location>
</feature>
<feature type="transmembrane region" description="Helical" evidence="6">
    <location>
        <begin position="270"/>
        <end position="294"/>
    </location>
</feature>
<evidence type="ECO:0000259" key="7">
    <source>
        <dbReference type="Pfam" id="PF02687"/>
    </source>
</evidence>
<feature type="domain" description="ABC3 transporter permease C-terminal" evidence="7">
    <location>
        <begin position="228"/>
        <end position="344"/>
    </location>
</feature>
<dbReference type="Pfam" id="PF02687">
    <property type="entry name" value="FtsX"/>
    <property type="match status" value="2"/>
</dbReference>
<feature type="transmembrane region" description="Helical" evidence="6">
    <location>
        <begin position="224"/>
        <end position="249"/>
    </location>
</feature>
<feature type="transmembrane region" description="Helical" evidence="6">
    <location>
        <begin position="656"/>
        <end position="678"/>
    </location>
</feature>
<organism evidence="8 9">
    <name type="scientific">Frankia umida</name>
    <dbReference type="NCBI Taxonomy" id="573489"/>
    <lineage>
        <taxon>Bacteria</taxon>
        <taxon>Bacillati</taxon>
        <taxon>Actinomycetota</taxon>
        <taxon>Actinomycetes</taxon>
        <taxon>Frankiales</taxon>
        <taxon>Frankiaceae</taxon>
        <taxon>Frankia</taxon>
    </lineage>
</organism>
<accession>A0ABT0JVC7</accession>
<evidence type="ECO:0000256" key="4">
    <source>
        <dbReference type="ARBA" id="ARBA00022989"/>
    </source>
</evidence>
<name>A0ABT0JVC7_9ACTN</name>
<keyword evidence="5 6" id="KW-0472">Membrane</keyword>
<reference evidence="8 9" key="1">
    <citation type="submission" date="2022-04" db="EMBL/GenBank/DDBJ databases">
        <title>Genome diversity in the genus Frankia.</title>
        <authorList>
            <person name="Carlos-Shanley C."/>
            <person name="Hahn D."/>
        </authorList>
    </citation>
    <scope>NUCLEOTIDE SEQUENCE [LARGE SCALE GENOMIC DNA]</scope>
    <source>
        <strain evidence="8 9">Ag45/Mut15</strain>
    </source>
</reference>
<evidence type="ECO:0000313" key="8">
    <source>
        <dbReference type="EMBL" id="MCK9875436.1"/>
    </source>
</evidence>
<feature type="transmembrane region" description="Helical" evidence="6">
    <location>
        <begin position="743"/>
        <end position="766"/>
    </location>
</feature>
<keyword evidence="9" id="KW-1185">Reference proteome</keyword>
<evidence type="ECO:0000256" key="5">
    <source>
        <dbReference type="ARBA" id="ARBA00023136"/>
    </source>
</evidence>
<evidence type="ECO:0000256" key="1">
    <source>
        <dbReference type="ARBA" id="ARBA00004651"/>
    </source>
</evidence>
<comment type="subcellular location">
    <subcellularLocation>
        <location evidence="1">Cell membrane</location>
        <topology evidence="1">Multi-pass membrane protein</topology>
    </subcellularLocation>
</comment>
<feature type="transmembrane region" description="Helical" evidence="6">
    <location>
        <begin position="448"/>
        <end position="474"/>
    </location>
</feature>
<dbReference type="Proteomes" id="UP001201873">
    <property type="component" value="Unassembled WGS sequence"/>
</dbReference>
<feature type="transmembrane region" description="Helical" evidence="6">
    <location>
        <begin position="20"/>
        <end position="41"/>
    </location>
</feature>
<keyword evidence="3 6" id="KW-0812">Transmembrane</keyword>
<feature type="transmembrane region" description="Helical" evidence="6">
    <location>
        <begin position="393"/>
        <end position="420"/>
    </location>
</feature>
<protein>
    <submittedName>
        <fullName evidence="8">ABC transporter permease</fullName>
    </submittedName>
</protein>
<keyword evidence="2" id="KW-1003">Cell membrane</keyword>
<evidence type="ECO:0000256" key="3">
    <source>
        <dbReference type="ARBA" id="ARBA00022692"/>
    </source>
</evidence>
<evidence type="ECO:0000313" key="9">
    <source>
        <dbReference type="Proteomes" id="UP001201873"/>
    </source>
</evidence>
<evidence type="ECO:0000256" key="6">
    <source>
        <dbReference type="SAM" id="Phobius"/>
    </source>
</evidence>
<gene>
    <name evidence="8" type="ORF">MXD59_06525</name>
</gene>
<feature type="domain" description="ABC3 transporter permease C-terminal" evidence="7">
    <location>
        <begin position="656"/>
        <end position="763"/>
    </location>
</feature>
<dbReference type="EMBL" id="JALKFT010000005">
    <property type="protein sequence ID" value="MCK9875436.1"/>
    <property type="molecule type" value="Genomic_DNA"/>
</dbReference>
<keyword evidence="4 6" id="KW-1133">Transmembrane helix</keyword>
<sequence length="777" mass="79515">MIRLGLRLAVAGGREAISRLALIAIGVAVGAALLLTTVASLHAVNTQNSRYAWLETTFLGSNAPAAFTASGGSAPLSPPSSASSAASRAGTSDPLWWRLRADYFRGREIGRVDVAATGPGSPVPPGLARLPGPGQFYASPALARLLRDTPAGQLGDRFPGRLVGQIGSAALPAPNSLLVIIGHNAADLSQQDDVGQVTAISTTTPAACATCALGVGINDNGMTLILSVVIAALLFPLLIFIAGATRLSAARREQRFAAMRLIGATPRQMSVISAVESSVAAFAGVAAGFGLFYVARPALARIPFTGQPFFTGDLTLSLLDVLLVAVGIPAAAAVAAHVALRRVNISPLGIARRVTPRPPRAWRVIPLAAGLGELGYCAYIADIGADSDTSTHLQAAAFLTGILATMVGLVIAGPWLTMLCSRLMAGRARRAATLIAARRLADNPHAGFRAISGLVLALFVSTCAIGVVTTIAAYNGGTAGAVAAGRSTVVRTFDNGPTGSTGSTTSVPTVTWRALTSIPGVAGVTLIRRAPVFDPREFPPPGIVSCAELARAPALGRCSAGTGTATIRPVFGGGFVHGASPLADTRWPAAAVTGADLGRLPLSSIVVATDGSRSAVERARTVLDLAYPSTFPPQTLTEFDARNAQQLDSYRQLANVVIFTSLPIAGCGLAVSVAGGLADRRRPFSLLRLTGVPLAVLRWIIALEAAVPLVITAAVAAGIGLLAAHLFLRGQLSENLQPPGAGYYLLVLAGLVASLAVVASTMPLLARSTGPETARNE</sequence>
<proteinExistence type="predicted"/>
<feature type="transmembrane region" description="Helical" evidence="6">
    <location>
        <begin position="314"/>
        <end position="340"/>
    </location>
</feature>
<dbReference type="InterPro" id="IPR003838">
    <property type="entry name" value="ABC3_permease_C"/>
</dbReference>
<feature type="transmembrane region" description="Helical" evidence="6">
    <location>
        <begin position="361"/>
        <end position="381"/>
    </location>
</feature>